<keyword evidence="3" id="KW-1185">Reference proteome</keyword>
<reference evidence="4" key="2">
    <citation type="submission" date="2020-04" db="EMBL/GenBank/DDBJ databases">
        <authorList>
            <consortium name="NCBI Genome Project"/>
        </authorList>
    </citation>
    <scope>NUCLEOTIDE SEQUENCE</scope>
    <source>
        <strain evidence="4">CBS 304.34</strain>
    </source>
</reference>
<proteinExistence type="predicted"/>
<feature type="compositionally biased region" description="Pro residues" evidence="1">
    <location>
        <begin position="24"/>
        <end position="34"/>
    </location>
</feature>
<dbReference type="RefSeq" id="XP_033571509.1">
    <property type="nucleotide sequence ID" value="XM_033720978.1"/>
</dbReference>
<dbReference type="EMBL" id="MU003712">
    <property type="protein sequence ID" value="KAF2804545.1"/>
    <property type="molecule type" value="Genomic_DNA"/>
</dbReference>
<evidence type="ECO:0000313" key="4">
    <source>
        <dbReference type="RefSeq" id="XP_033571509.1"/>
    </source>
</evidence>
<feature type="region of interest" description="Disordered" evidence="1">
    <location>
        <begin position="1"/>
        <end position="57"/>
    </location>
</feature>
<dbReference type="AlphaFoldDB" id="A0A6A6Y8T8"/>
<evidence type="ECO:0000256" key="1">
    <source>
        <dbReference type="SAM" id="MobiDB-lite"/>
    </source>
</evidence>
<dbReference type="GeneID" id="54461871"/>
<evidence type="ECO:0000313" key="3">
    <source>
        <dbReference type="Proteomes" id="UP000504636"/>
    </source>
</evidence>
<name>A0A6A6Y8T8_9PEZI</name>
<reference evidence="4" key="3">
    <citation type="submission" date="2025-04" db="UniProtKB">
        <authorList>
            <consortium name="RefSeq"/>
        </authorList>
    </citation>
    <scope>IDENTIFICATION</scope>
    <source>
        <strain evidence="4">CBS 304.34</strain>
    </source>
</reference>
<sequence>MHYLPKLLPQLAAQETPTTDAPAPTQPPPVPGIPAHPAESHMPGNSIAPTRHPPRQR</sequence>
<dbReference type="Proteomes" id="UP000504636">
    <property type="component" value="Unplaced"/>
</dbReference>
<feature type="compositionally biased region" description="Low complexity" evidence="1">
    <location>
        <begin position="12"/>
        <end position="23"/>
    </location>
</feature>
<gene>
    <name evidence="2 4" type="ORF">BDZ99DRAFT_467243</name>
</gene>
<reference evidence="2 4" key="1">
    <citation type="journal article" date="2020" name="Stud. Mycol.">
        <title>101 Dothideomycetes genomes: a test case for predicting lifestyles and emergence of pathogens.</title>
        <authorList>
            <person name="Haridas S."/>
            <person name="Albert R."/>
            <person name="Binder M."/>
            <person name="Bloem J."/>
            <person name="Labutti K."/>
            <person name="Salamov A."/>
            <person name="Andreopoulos B."/>
            <person name="Baker S."/>
            <person name="Barry K."/>
            <person name="Bills G."/>
            <person name="Bluhm B."/>
            <person name="Cannon C."/>
            <person name="Castanera R."/>
            <person name="Culley D."/>
            <person name="Daum C."/>
            <person name="Ezra D."/>
            <person name="Gonzalez J."/>
            <person name="Henrissat B."/>
            <person name="Kuo A."/>
            <person name="Liang C."/>
            <person name="Lipzen A."/>
            <person name="Lutzoni F."/>
            <person name="Magnuson J."/>
            <person name="Mondo S."/>
            <person name="Nolan M."/>
            <person name="Ohm R."/>
            <person name="Pangilinan J."/>
            <person name="Park H.-J."/>
            <person name="Ramirez L."/>
            <person name="Alfaro M."/>
            <person name="Sun H."/>
            <person name="Tritt A."/>
            <person name="Yoshinaga Y."/>
            <person name="Zwiers L.-H."/>
            <person name="Turgeon B."/>
            <person name="Goodwin S."/>
            <person name="Spatafora J."/>
            <person name="Crous P."/>
            <person name="Grigoriev I."/>
        </authorList>
    </citation>
    <scope>NUCLEOTIDE SEQUENCE</scope>
    <source>
        <strain evidence="2 4">CBS 304.34</strain>
    </source>
</reference>
<evidence type="ECO:0000313" key="2">
    <source>
        <dbReference type="EMBL" id="KAF2804545.1"/>
    </source>
</evidence>
<organism evidence="2">
    <name type="scientific">Mytilinidion resinicola</name>
    <dbReference type="NCBI Taxonomy" id="574789"/>
    <lineage>
        <taxon>Eukaryota</taxon>
        <taxon>Fungi</taxon>
        <taxon>Dikarya</taxon>
        <taxon>Ascomycota</taxon>
        <taxon>Pezizomycotina</taxon>
        <taxon>Dothideomycetes</taxon>
        <taxon>Pleosporomycetidae</taxon>
        <taxon>Mytilinidiales</taxon>
        <taxon>Mytilinidiaceae</taxon>
        <taxon>Mytilinidion</taxon>
    </lineage>
</organism>
<protein>
    <submittedName>
        <fullName evidence="2 4">Uncharacterized protein</fullName>
    </submittedName>
</protein>
<accession>A0A6A6Y8T8</accession>